<organism evidence="1 2">
    <name type="scientific">Mycetohabitans rhizoxinica (strain DSM 19002 / CIP 109453 / HKI 454)</name>
    <name type="common">Paraburkholderia rhizoxinica</name>
    <dbReference type="NCBI Taxonomy" id="882378"/>
    <lineage>
        <taxon>Bacteria</taxon>
        <taxon>Pseudomonadati</taxon>
        <taxon>Pseudomonadota</taxon>
        <taxon>Betaproteobacteria</taxon>
        <taxon>Burkholderiales</taxon>
        <taxon>Burkholderiaceae</taxon>
        <taxon>Mycetohabitans</taxon>
    </lineage>
</organism>
<dbReference type="InterPro" id="IPR001387">
    <property type="entry name" value="Cro/C1-type_HTH"/>
</dbReference>
<dbReference type="SUPFAM" id="SSF47413">
    <property type="entry name" value="lambda repressor-like DNA-binding domains"/>
    <property type="match status" value="1"/>
</dbReference>
<accession>E5AW58</accession>
<dbReference type="HOGENOM" id="CLU_193002_0_0_4"/>
<dbReference type="Gene3D" id="1.10.260.40">
    <property type="entry name" value="lambda repressor-like DNA-binding domains"/>
    <property type="match status" value="1"/>
</dbReference>
<reference evidence="1 2" key="2">
    <citation type="journal article" date="2011" name="J. Bacteriol.">
        <title>Complete genome sequence of Burkholderia rhizoxinica, an endosymbiont of Rhizopus microsporus.</title>
        <authorList>
            <person name="Lackner G."/>
            <person name="Moebius N."/>
            <person name="Partida-Martinez L."/>
            <person name="Hertweck C."/>
        </authorList>
    </citation>
    <scope>NUCLEOTIDE SEQUENCE [LARGE SCALE GENOMIC DNA]</scope>
    <source>
        <strain evidence="2">DSM 19002 / CIP 109453 / HKI 454</strain>
        <plasmid evidence="1 2">pBRH02</plasmid>
    </source>
</reference>
<protein>
    <recommendedName>
        <fullName evidence="3">Transcriptional regulator</fullName>
    </recommendedName>
</protein>
<dbReference type="CDD" id="cd00093">
    <property type="entry name" value="HTH_XRE"/>
    <property type="match status" value="1"/>
</dbReference>
<dbReference type="EMBL" id="FR687361">
    <property type="protein sequence ID" value="CBW77360.1"/>
    <property type="molecule type" value="Genomic_DNA"/>
</dbReference>
<dbReference type="KEGG" id="brh:RBRH_00757"/>
<name>E5AW58_MYCRK</name>
<proteinExistence type="predicted"/>
<dbReference type="InterPro" id="IPR010982">
    <property type="entry name" value="Lambda_DNA-bd_dom_sf"/>
</dbReference>
<sequence>MMASGSKAVRINFPHPMPADIKAIRVAAGLSQSEAAFKVYRTARDWQQWEAGDRRMDPALWELFKLKIAMHNVR</sequence>
<reference key="1">
    <citation type="submission" date="2010-09" db="EMBL/GenBank/DDBJ databases">
        <title>Complete genome sequence of Burkholderia rhizoxinica, the endosymbiont of the phytopathogenic fungus Rhizopus microsporus.</title>
        <authorList>
            <person name="Lackner G."/>
            <person name="Moebius N."/>
            <person name="Partida-Martinez L.P."/>
            <person name="Hertweck C."/>
        </authorList>
    </citation>
    <scope>NUCLEOTIDE SEQUENCE</scope>
    <source>
        <strain>HKI 454</strain>
    </source>
</reference>
<dbReference type="Proteomes" id="UP000007437">
    <property type="component" value="Plasmid pBRH02"/>
</dbReference>
<dbReference type="AlphaFoldDB" id="E5AW58"/>
<keyword evidence="1" id="KW-0614">Plasmid</keyword>
<gene>
    <name evidence="1" type="ordered locus">RBRH_00757</name>
</gene>
<evidence type="ECO:0000313" key="1">
    <source>
        <dbReference type="EMBL" id="CBW77360.1"/>
    </source>
</evidence>
<geneLocation type="plasmid" evidence="1 2">
    <name>pBRH02</name>
</geneLocation>
<dbReference type="GO" id="GO:0003677">
    <property type="term" value="F:DNA binding"/>
    <property type="evidence" value="ECO:0007669"/>
    <property type="project" value="InterPro"/>
</dbReference>
<evidence type="ECO:0000313" key="2">
    <source>
        <dbReference type="Proteomes" id="UP000007437"/>
    </source>
</evidence>
<evidence type="ECO:0008006" key="3">
    <source>
        <dbReference type="Google" id="ProtNLM"/>
    </source>
</evidence>